<comment type="caution">
    <text evidence="5">The sequence shown here is derived from an EMBL/GenBank/DDBJ whole genome shotgun (WGS) entry which is preliminary data.</text>
</comment>
<dbReference type="EMBL" id="BTSX01000004">
    <property type="protein sequence ID" value="GMS95722.1"/>
    <property type="molecule type" value="Genomic_DNA"/>
</dbReference>
<sequence length="271" mass="30410">RCLNMSKSIIEHAPDRVDNANQTICSFIDSIKSSADLYVKLTDNGKSNVSGLGNRFYSKGVEEFFLEKRVPIPPELFQEMDHMRSHLTIGLFPEVKRAYVTIDCDIYLWSYEADADLAVFDGVPNTILKLCLAKPRPGVFQPHITHVLVVGTVSDIMLFGITNGVEEGLSLIPDPLFKVGLDGQMVRTIVSTESGRIFFTAKDVLYEFEYQEKGWLGRSCKKVDKSTTFFNSITSYIKPVVDGIEEVVVDSTRNILYALTTKSSIQVFDLE</sequence>
<dbReference type="GO" id="GO:0006606">
    <property type="term" value="P:protein import into nucleus"/>
    <property type="evidence" value="ECO:0007669"/>
    <property type="project" value="TreeGrafter"/>
</dbReference>
<dbReference type="GO" id="GO:0000972">
    <property type="term" value="P:transcription-dependent tethering of RNA polymerase II gene DNA at nuclear periphery"/>
    <property type="evidence" value="ECO:0007669"/>
    <property type="project" value="TreeGrafter"/>
</dbReference>
<name>A0AAV5TN91_9BILA</name>
<dbReference type="GO" id="GO:0044611">
    <property type="term" value="C:nuclear pore inner ring"/>
    <property type="evidence" value="ECO:0007669"/>
    <property type="project" value="TreeGrafter"/>
</dbReference>
<dbReference type="InterPro" id="IPR014908">
    <property type="entry name" value="Nucleoporin_Nup133/Nup155_N"/>
</dbReference>
<feature type="non-terminal residue" evidence="5">
    <location>
        <position position="1"/>
    </location>
</feature>
<protein>
    <recommendedName>
        <fullName evidence="4">Nucleoporin Nup133/Nup155-like N-terminal domain-containing protein</fullName>
    </recommendedName>
</protein>
<dbReference type="InterPro" id="IPR004870">
    <property type="entry name" value="Nucleoporin_Nup155"/>
</dbReference>
<comment type="subcellular location">
    <subcellularLocation>
        <location evidence="1">Nucleus</location>
    </subcellularLocation>
</comment>
<keyword evidence="2" id="KW-0813">Transport</keyword>
<dbReference type="AlphaFoldDB" id="A0AAV5TN91"/>
<dbReference type="Proteomes" id="UP001432027">
    <property type="component" value="Unassembled WGS sequence"/>
</dbReference>
<keyword evidence="6" id="KW-1185">Reference proteome</keyword>
<evidence type="ECO:0000256" key="1">
    <source>
        <dbReference type="ARBA" id="ARBA00004123"/>
    </source>
</evidence>
<feature type="domain" description="Nucleoporin Nup133/Nup155-like N-terminal" evidence="4">
    <location>
        <begin position="65"/>
        <end position="271"/>
    </location>
</feature>
<dbReference type="Pfam" id="PF08801">
    <property type="entry name" value="Nucleoporin_N"/>
    <property type="match status" value="1"/>
</dbReference>
<dbReference type="GO" id="GO:0006405">
    <property type="term" value="P:RNA export from nucleus"/>
    <property type="evidence" value="ECO:0007669"/>
    <property type="project" value="TreeGrafter"/>
</dbReference>
<reference evidence="5" key="1">
    <citation type="submission" date="2023-10" db="EMBL/GenBank/DDBJ databases">
        <title>Genome assembly of Pristionchus species.</title>
        <authorList>
            <person name="Yoshida K."/>
            <person name="Sommer R.J."/>
        </authorList>
    </citation>
    <scope>NUCLEOTIDE SEQUENCE</scope>
    <source>
        <strain evidence="5">RS0144</strain>
    </source>
</reference>
<evidence type="ECO:0000256" key="2">
    <source>
        <dbReference type="ARBA" id="ARBA00022448"/>
    </source>
</evidence>
<keyword evidence="3" id="KW-0539">Nucleus</keyword>
<evidence type="ECO:0000259" key="4">
    <source>
        <dbReference type="Pfam" id="PF08801"/>
    </source>
</evidence>
<evidence type="ECO:0000256" key="3">
    <source>
        <dbReference type="ARBA" id="ARBA00023242"/>
    </source>
</evidence>
<evidence type="ECO:0000313" key="5">
    <source>
        <dbReference type="EMBL" id="GMS95722.1"/>
    </source>
</evidence>
<dbReference type="PANTHER" id="PTHR10350:SF6">
    <property type="entry name" value="NUCLEAR PORE COMPLEX PROTEIN NUP155"/>
    <property type="match status" value="1"/>
</dbReference>
<evidence type="ECO:0000313" key="6">
    <source>
        <dbReference type="Proteomes" id="UP001432027"/>
    </source>
</evidence>
<dbReference type="PANTHER" id="PTHR10350">
    <property type="entry name" value="NUCLEAR PORE COMPLEX PROTEIN NUP155"/>
    <property type="match status" value="1"/>
</dbReference>
<dbReference type="GO" id="GO:0017056">
    <property type="term" value="F:structural constituent of nuclear pore"/>
    <property type="evidence" value="ECO:0007669"/>
    <property type="project" value="InterPro"/>
</dbReference>
<dbReference type="GO" id="GO:0036228">
    <property type="term" value="P:protein localization to nuclear inner membrane"/>
    <property type="evidence" value="ECO:0007669"/>
    <property type="project" value="TreeGrafter"/>
</dbReference>
<proteinExistence type="predicted"/>
<gene>
    <name evidence="5" type="ORF">PENTCL1PPCAC_17897</name>
</gene>
<accession>A0AAV5TN91</accession>
<organism evidence="5 6">
    <name type="scientific">Pristionchus entomophagus</name>
    <dbReference type="NCBI Taxonomy" id="358040"/>
    <lineage>
        <taxon>Eukaryota</taxon>
        <taxon>Metazoa</taxon>
        <taxon>Ecdysozoa</taxon>
        <taxon>Nematoda</taxon>
        <taxon>Chromadorea</taxon>
        <taxon>Rhabditida</taxon>
        <taxon>Rhabditina</taxon>
        <taxon>Diplogasteromorpha</taxon>
        <taxon>Diplogasteroidea</taxon>
        <taxon>Neodiplogasteridae</taxon>
        <taxon>Pristionchus</taxon>
    </lineage>
</organism>